<dbReference type="GO" id="GO:0019867">
    <property type="term" value="C:outer membrane"/>
    <property type="evidence" value="ECO:0007669"/>
    <property type="project" value="InterPro"/>
</dbReference>
<evidence type="ECO:0000313" key="10">
    <source>
        <dbReference type="Proteomes" id="UP000270342"/>
    </source>
</evidence>
<organism evidence="9 10">
    <name type="scientific">Pararobbsia silviterrae</name>
    <dbReference type="NCBI Taxonomy" id="1792498"/>
    <lineage>
        <taxon>Bacteria</taxon>
        <taxon>Pseudomonadati</taxon>
        <taxon>Pseudomonadota</taxon>
        <taxon>Betaproteobacteria</taxon>
        <taxon>Burkholderiales</taxon>
        <taxon>Burkholderiaceae</taxon>
        <taxon>Pararobbsia</taxon>
    </lineage>
</organism>
<dbReference type="InterPro" id="IPR003921">
    <property type="entry name" value="Cell_synth_C"/>
</dbReference>
<keyword evidence="3" id="KW-0677">Repeat</keyword>
<dbReference type="EMBL" id="RBZU01000005">
    <property type="protein sequence ID" value="RKP54540.1"/>
    <property type="molecule type" value="Genomic_DNA"/>
</dbReference>
<sequence>MRSWPCAAVRRGATARGCRRRGNRNPLQGNLMQVSRRRAWALGLLVASVSHPGWAQQDPSRILLEQGRYWQAHDKPDLAAQSWSKLLLTDPKQPEALYGMGLIAVGRQQFAQANDYLARLRAAAPDSRFVPLLEQDLRLAVEPGKSTFAKARQMAQDAVNQNDLAALSAAMAEYNKALGGKPPQGNVAREYYGYLGYTDGGLAQAIEGLQRLNAETPNDPSIQLALAQHLVRDEQDRGAGIALLEKLATRPDIGGAATEVWRNVLTWVPPTPKTRPWFEDYLKAHPDDEEIRHQMLAPRPAAGPGAPVYPVMDPRLTRGFAAFKAGDIATAEQSFSDVLRDKPNDTDALGGLGLVRMQQGDLAQAQDLLSRAVARPNAGANWSKALNSARYWLLVNQAEGAQNAGDYAAARRQLDQALRLDPKEPGAHNALGRLDAAQGDLTQAEKIYRDVLVTDPNNREAVSGLIDILAQTGRADEAQQWVDGMSAEQRAGIGGLAHLHAAVASGRAAAAEQRGDPAAAQQILEDAQHADPDNPWIRLELARFDLKQGHADAARQLVDGLLESNPDDPDALYASALLAMQMSDWTRAQDTMARIPERKRTPAMVATSQQIEFEALVAQASALARDGQIEDARNTLARLEPSAGQNPARVGPLAQAYVDAGDVPRAMSLMRALMPKGLKSAGPDVQLAYAGLLFKIGQNGPAQDVMSVLRTETLTADQRAELDELDYLYAVRLADQQRAQGDLAQAYDTLAPVLARRPNDSLATAALARMYAADGKYDTALTLYQKALASDPDNPGLQLGVAMAAVQAGQGGVADTALKQAVAKAPNDPDVLAGAARIYAMQGKTREAQTLLESAIAAKEKRLGMQASGVHVAGNPFVHDDDAYRRRVAAKRQASATALAAAPASADGAWTDDAAAAGFATGSTAMPAATRSSAGSATSATSSSAATLAAATASPSETSSTSTRERASARVSSPTVPSVAGTPIGAQGVQDDVAANDAQDGAASLDDMRRELGDLRADRSPQVIGGLFVSANNGASGASQLTNVQQPLEGVLPVGDGKLSVRVTPVELESGTLGTDTYSSSQFGGGPAVAKSGSPGNQTAYGVGLGFGYQTRNWMADIGSTPLGFEYTNVVGGLTYKNAIDPGQGSWFNVGASRRAVTDSITSFAGSHDPRSGLSWGGVVATGLHGALGVDNQDYGVYAYGSWKYLDGHNVESNTGVEAGAGAYWYLLRTDDTMLSAGMNMSAMFYDHNENNFTYGNGGYFSPQRFYAFDIPVTWAQRSDRWTYKFQGSAGVQYFHQAGVPYFPTDSALQTSAVAAAASIGLADGAVHPGQSSTGFGYNLLAAAEYRFTNHLTGGGTIGANNASSYRQWVAGLYVRYSIDPQTKTMDLPVVPYQSHYNDQ</sequence>
<feature type="domain" description="Cellulose synthase operon C C-terminal" evidence="8">
    <location>
        <begin position="1039"/>
        <end position="1379"/>
    </location>
</feature>
<feature type="compositionally biased region" description="Low complexity" evidence="7">
    <location>
        <begin position="948"/>
        <end position="962"/>
    </location>
</feature>
<evidence type="ECO:0000256" key="6">
    <source>
        <dbReference type="PROSITE-ProRule" id="PRU00339"/>
    </source>
</evidence>
<evidence type="ECO:0000313" key="9">
    <source>
        <dbReference type="EMBL" id="RKP54540.1"/>
    </source>
</evidence>
<comment type="caution">
    <text evidence="9">The sequence shown here is derived from an EMBL/GenBank/DDBJ whole genome shotgun (WGS) entry which is preliminary data.</text>
</comment>
<comment type="pathway">
    <text evidence="1">Glycan metabolism; bacterial cellulose biosynthesis.</text>
</comment>
<proteinExistence type="predicted"/>
<dbReference type="Pfam" id="PF13432">
    <property type="entry name" value="TPR_16"/>
    <property type="match status" value="1"/>
</dbReference>
<dbReference type="PANTHER" id="PTHR12558:SF13">
    <property type="entry name" value="CELL DIVISION CYCLE PROTEIN 27 HOMOLOG"/>
    <property type="match status" value="1"/>
</dbReference>
<evidence type="ECO:0000256" key="3">
    <source>
        <dbReference type="ARBA" id="ARBA00022737"/>
    </source>
</evidence>
<dbReference type="PRINTS" id="PR01441">
    <property type="entry name" value="CELLSNTHASEC"/>
</dbReference>
<evidence type="ECO:0000256" key="5">
    <source>
        <dbReference type="ARBA" id="ARBA00022916"/>
    </source>
</evidence>
<dbReference type="GO" id="GO:0006011">
    <property type="term" value="P:UDP-alpha-D-glucose metabolic process"/>
    <property type="evidence" value="ECO:0007669"/>
    <property type="project" value="InterPro"/>
</dbReference>
<dbReference type="Pfam" id="PF13174">
    <property type="entry name" value="TPR_6"/>
    <property type="match status" value="1"/>
</dbReference>
<dbReference type="PROSITE" id="PS50293">
    <property type="entry name" value="TPR_REGION"/>
    <property type="match status" value="1"/>
</dbReference>
<evidence type="ECO:0000256" key="1">
    <source>
        <dbReference type="ARBA" id="ARBA00005186"/>
    </source>
</evidence>
<dbReference type="SMART" id="SM00028">
    <property type="entry name" value="TPR"/>
    <property type="match status" value="10"/>
</dbReference>
<dbReference type="PANTHER" id="PTHR12558">
    <property type="entry name" value="CELL DIVISION CYCLE 16,23,27"/>
    <property type="match status" value="1"/>
</dbReference>
<dbReference type="Gene3D" id="1.25.40.10">
    <property type="entry name" value="Tetratricopeptide repeat domain"/>
    <property type="match status" value="4"/>
</dbReference>
<dbReference type="UniPathway" id="UPA00694"/>
<evidence type="ECO:0000256" key="4">
    <source>
        <dbReference type="ARBA" id="ARBA00022803"/>
    </source>
</evidence>
<dbReference type="Pfam" id="PF05420">
    <property type="entry name" value="BCSC_C"/>
    <property type="match status" value="1"/>
</dbReference>
<accession>A0A494XVD1</accession>
<dbReference type="Proteomes" id="UP000270342">
    <property type="component" value="Unassembled WGS sequence"/>
</dbReference>
<dbReference type="Pfam" id="PF07721">
    <property type="entry name" value="TPR_4"/>
    <property type="match status" value="1"/>
</dbReference>
<keyword evidence="2" id="KW-0732">Signal</keyword>
<dbReference type="InterPro" id="IPR011990">
    <property type="entry name" value="TPR-like_helical_dom_sf"/>
</dbReference>
<keyword evidence="10" id="KW-1185">Reference proteome</keyword>
<dbReference type="InterPro" id="IPR019734">
    <property type="entry name" value="TPR_rpt"/>
</dbReference>
<feature type="repeat" description="TPR" evidence="6">
    <location>
        <begin position="761"/>
        <end position="794"/>
    </location>
</feature>
<dbReference type="GO" id="GO:0042802">
    <property type="term" value="F:identical protein binding"/>
    <property type="evidence" value="ECO:0007669"/>
    <property type="project" value="InterPro"/>
</dbReference>
<keyword evidence="4 6" id="KW-0802">TPR repeat</keyword>
<evidence type="ECO:0000256" key="2">
    <source>
        <dbReference type="ARBA" id="ARBA00022729"/>
    </source>
</evidence>
<dbReference type="GO" id="GO:0030244">
    <property type="term" value="P:cellulose biosynthetic process"/>
    <property type="evidence" value="ECO:0007669"/>
    <property type="project" value="UniProtKB-KW"/>
</dbReference>
<feature type="region of interest" description="Disordered" evidence="7">
    <location>
        <begin position="948"/>
        <end position="992"/>
    </location>
</feature>
<evidence type="ECO:0000259" key="8">
    <source>
        <dbReference type="Pfam" id="PF05420"/>
    </source>
</evidence>
<name>A0A494XVD1_9BURK</name>
<dbReference type="SUPFAM" id="SSF48452">
    <property type="entry name" value="TPR-like"/>
    <property type="match status" value="3"/>
</dbReference>
<protein>
    <submittedName>
        <fullName evidence="9">Cellulose synthase</fullName>
    </submittedName>
</protein>
<dbReference type="InterPro" id="IPR008410">
    <property type="entry name" value="BCSC_C"/>
</dbReference>
<dbReference type="Pfam" id="PF14559">
    <property type="entry name" value="TPR_19"/>
    <property type="match status" value="4"/>
</dbReference>
<dbReference type="InterPro" id="IPR011717">
    <property type="entry name" value="TPR-4"/>
</dbReference>
<keyword evidence="5" id="KW-0135">Cellulose biosynthesis</keyword>
<dbReference type="PROSITE" id="PS50005">
    <property type="entry name" value="TPR"/>
    <property type="match status" value="2"/>
</dbReference>
<feature type="repeat" description="TPR" evidence="6">
    <location>
        <begin position="425"/>
        <end position="458"/>
    </location>
</feature>
<reference evidence="9 10" key="1">
    <citation type="submission" date="2018-10" db="EMBL/GenBank/DDBJ databases">
        <title>Robbsia sp. DHC34, isolated from soil.</title>
        <authorList>
            <person name="Gao Z.-H."/>
            <person name="Qiu L.-H."/>
        </authorList>
    </citation>
    <scope>NUCLEOTIDE SEQUENCE [LARGE SCALE GENOMIC DNA]</scope>
    <source>
        <strain evidence="9 10">DHC34</strain>
    </source>
</reference>
<evidence type="ECO:0000256" key="7">
    <source>
        <dbReference type="SAM" id="MobiDB-lite"/>
    </source>
</evidence>
<gene>
    <name evidence="9" type="ORF">D7S86_12710</name>
</gene>